<keyword evidence="2" id="KW-1185">Reference proteome</keyword>
<dbReference type="EMBL" id="QKYT01000006">
    <property type="protein sequence ID" value="RIA99208.1"/>
    <property type="molecule type" value="Genomic_DNA"/>
</dbReference>
<accession>A0A397TML6</accession>
<name>A0A397TML6_9GLOM</name>
<organism evidence="1 2">
    <name type="scientific">Glomus cerebriforme</name>
    <dbReference type="NCBI Taxonomy" id="658196"/>
    <lineage>
        <taxon>Eukaryota</taxon>
        <taxon>Fungi</taxon>
        <taxon>Fungi incertae sedis</taxon>
        <taxon>Mucoromycota</taxon>
        <taxon>Glomeromycotina</taxon>
        <taxon>Glomeromycetes</taxon>
        <taxon>Glomerales</taxon>
        <taxon>Glomeraceae</taxon>
        <taxon>Glomus</taxon>
    </lineage>
</organism>
<sequence>MVTLPTLGNIHTEWHNRLSPKQTAKMTQILWYIRGQACTNISKKTQDFSKDYKLNDDTNDELGDGVNVDEMMDDLEQTSARIIDDISIFDPNNGENLQALTLLKIFDSQLIKTSLTRGINLIL</sequence>
<proteinExistence type="predicted"/>
<reference evidence="1 2" key="1">
    <citation type="submission" date="2018-06" db="EMBL/GenBank/DDBJ databases">
        <title>Comparative genomics reveals the genomic features of Rhizophagus irregularis, R. cerebriforme, R. diaphanum and Gigaspora rosea, and their symbiotic lifestyle signature.</title>
        <authorList>
            <person name="Morin E."/>
            <person name="San Clemente H."/>
            <person name="Chen E.C.H."/>
            <person name="De La Providencia I."/>
            <person name="Hainaut M."/>
            <person name="Kuo A."/>
            <person name="Kohler A."/>
            <person name="Murat C."/>
            <person name="Tang N."/>
            <person name="Roy S."/>
            <person name="Loubradou J."/>
            <person name="Henrissat B."/>
            <person name="Grigoriev I.V."/>
            <person name="Corradi N."/>
            <person name="Roux C."/>
            <person name="Martin F.M."/>
        </authorList>
    </citation>
    <scope>NUCLEOTIDE SEQUENCE [LARGE SCALE GENOMIC DNA]</scope>
    <source>
        <strain evidence="1 2">DAOM 227022</strain>
    </source>
</reference>
<dbReference type="Proteomes" id="UP000265703">
    <property type="component" value="Unassembled WGS sequence"/>
</dbReference>
<protein>
    <submittedName>
        <fullName evidence="1">Uncharacterized protein</fullName>
    </submittedName>
</protein>
<gene>
    <name evidence="1" type="ORF">C1645_811679</name>
</gene>
<dbReference type="AlphaFoldDB" id="A0A397TML6"/>
<evidence type="ECO:0000313" key="1">
    <source>
        <dbReference type="EMBL" id="RIA99208.1"/>
    </source>
</evidence>
<dbReference type="OrthoDB" id="10590598at2759"/>
<comment type="caution">
    <text evidence="1">The sequence shown here is derived from an EMBL/GenBank/DDBJ whole genome shotgun (WGS) entry which is preliminary data.</text>
</comment>
<evidence type="ECO:0000313" key="2">
    <source>
        <dbReference type="Proteomes" id="UP000265703"/>
    </source>
</evidence>